<dbReference type="EMBL" id="JAHHGM010000009">
    <property type="protein sequence ID" value="MBT2989469.1"/>
    <property type="molecule type" value="Genomic_DNA"/>
</dbReference>
<dbReference type="SUPFAM" id="SSF103473">
    <property type="entry name" value="MFS general substrate transporter"/>
    <property type="match status" value="1"/>
</dbReference>
<dbReference type="InterPro" id="IPR002810">
    <property type="entry name" value="NfeD-like_C"/>
</dbReference>
<feature type="domain" description="NfeD-like C-terminal" evidence="6">
    <location>
        <begin position="92"/>
        <end position="145"/>
    </location>
</feature>
<dbReference type="InterPro" id="IPR036259">
    <property type="entry name" value="MFS_trans_sf"/>
</dbReference>
<keyword evidence="3 5" id="KW-1133">Transmembrane helix</keyword>
<accession>A0A944MB30</accession>
<evidence type="ECO:0000256" key="5">
    <source>
        <dbReference type="SAM" id="Phobius"/>
    </source>
</evidence>
<evidence type="ECO:0000313" key="8">
    <source>
        <dbReference type="Proteomes" id="UP000770889"/>
    </source>
</evidence>
<comment type="caution">
    <text evidence="7">The sequence shown here is derived from an EMBL/GenBank/DDBJ whole genome shotgun (WGS) entry which is preliminary data.</text>
</comment>
<dbReference type="InterPro" id="IPR052165">
    <property type="entry name" value="Membrane_assoc_protease"/>
</dbReference>
<evidence type="ECO:0000313" key="7">
    <source>
        <dbReference type="EMBL" id="MBT2989469.1"/>
    </source>
</evidence>
<evidence type="ECO:0000259" key="6">
    <source>
        <dbReference type="Pfam" id="PF01957"/>
    </source>
</evidence>
<name>A0A944MB30_9GAMM</name>
<dbReference type="Proteomes" id="UP000770889">
    <property type="component" value="Unassembled WGS sequence"/>
</dbReference>
<dbReference type="Pfam" id="PF01957">
    <property type="entry name" value="NfeD"/>
    <property type="match status" value="1"/>
</dbReference>
<dbReference type="GO" id="GO:0005886">
    <property type="term" value="C:plasma membrane"/>
    <property type="evidence" value="ECO:0007669"/>
    <property type="project" value="TreeGrafter"/>
</dbReference>
<dbReference type="InterPro" id="IPR012340">
    <property type="entry name" value="NA-bd_OB-fold"/>
</dbReference>
<reference evidence="7 8" key="1">
    <citation type="submission" date="2021-05" db="EMBL/GenBank/DDBJ databases">
        <title>Genetic and Functional Diversity in Clade A Lucinid endosymbionts from the Bahamas.</title>
        <authorList>
            <person name="Giani N.M."/>
            <person name="Engel A.S."/>
            <person name="Campbell B.J."/>
        </authorList>
    </citation>
    <scope>NUCLEOTIDE SEQUENCE [LARGE SCALE GENOMIC DNA]</scope>
    <source>
        <strain evidence="7">LUC16012Gg_MoonRockCtena</strain>
    </source>
</reference>
<evidence type="ECO:0000256" key="1">
    <source>
        <dbReference type="ARBA" id="ARBA00004141"/>
    </source>
</evidence>
<protein>
    <submittedName>
        <fullName evidence="7">NfeD family protein</fullName>
    </submittedName>
</protein>
<evidence type="ECO:0000256" key="4">
    <source>
        <dbReference type="ARBA" id="ARBA00023136"/>
    </source>
</evidence>
<proteinExistence type="predicted"/>
<organism evidence="7 8">
    <name type="scientific">Candidatus Thiodiazotropha taylori</name>
    <dbReference type="NCBI Taxonomy" id="2792791"/>
    <lineage>
        <taxon>Bacteria</taxon>
        <taxon>Pseudomonadati</taxon>
        <taxon>Pseudomonadota</taxon>
        <taxon>Gammaproteobacteria</taxon>
        <taxon>Chromatiales</taxon>
        <taxon>Sedimenticolaceae</taxon>
        <taxon>Candidatus Thiodiazotropha</taxon>
    </lineage>
</organism>
<dbReference type="PANTHER" id="PTHR33507:SF3">
    <property type="entry name" value="INNER MEMBRANE PROTEIN YBBJ"/>
    <property type="match status" value="1"/>
</dbReference>
<dbReference type="PANTHER" id="PTHR33507">
    <property type="entry name" value="INNER MEMBRANE PROTEIN YBBJ"/>
    <property type="match status" value="1"/>
</dbReference>
<evidence type="ECO:0000256" key="3">
    <source>
        <dbReference type="ARBA" id="ARBA00022989"/>
    </source>
</evidence>
<feature type="transmembrane region" description="Helical" evidence="5">
    <location>
        <begin position="12"/>
        <end position="45"/>
    </location>
</feature>
<comment type="subcellular location">
    <subcellularLocation>
        <location evidence="1">Membrane</location>
        <topology evidence="1">Multi-pass membrane protein</topology>
    </subcellularLocation>
</comment>
<sequence length="152" mass="17290">MQWLTQADYWHWLILAVVLMILEVFSPGAFLLWMGLAAATVGLLILLIPDLSWQLQILLFAVFSVVIIVLVRAFLQRRPIETDQPHLNRRGEQYLERTFTLQEPIVNGEGKIHVDDSIWKINGEDCPAGTRVRITGVEGVVLQVSRDDERSA</sequence>
<feature type="transmembrane region" description="Helical" evidence="5">
    <location>
        <begin position="57"/>
        <end position="75"/>
    </location>
</feature>
<dbReference type="AlphaFoldDB" id="A0A944MB30"/>
<gene>
    <name evidence="7" type="ORF">KME65_10950</name>
</gene>
<keyword evidence="2 5" id="KW-0812">Transmembrane</keyword>
<keyword evidence="4 5" id="KW-0472">Membrane</keyword>
<evidence type="ECO:0000256" key="2">
    <source>
        <dbReference type="ARBA" id="ARBA00022692"/>
    </source>
</evidence>
<dbReference type="Gene3D" id="2.40.50.140">
    <property type="entry name" value="Nucleic acid-binding proteins"/>
    <property type="match status" value="1"/>
</dbReference>